<dbReference type="SUPFAM" id="SSF52833">
    <property type="entry name" value="Thioredoxin-like"/>
    <property type="match status" value="1"/>
</dbReference>
<proteinExistence type="predicted"/>
<accession>A0A1I6JI97</accession>
<dbReference type="Pfam" id="PF05768">
    <property type="entry name" value="Glrx-like"/>
    <property type="match status" value="1"/>
</dbReference>
<dbReference type="Gene3D" id="3.40.30.10">
    <property type="entry name" value="Glutaredoxin"/>
    <property type="match status" value="1"/>
</dbReference>
<keyword evidence="2" id="KW-1185">Reference proteome</keyword>
<gene>
    <name evidence="1" type="ORF">SAMN05216203_3043</name>
</gene>
<reference evidence="1 2" key="1">
    <citation type="submission" date="2016-10" db="EMBL/GenBank/DDBJ databases">
        <authorList>
            <person name="de Groot N.N."/>
        </authorList>
    </citation>
    <scope>NUCLEOTIDE SEQUENCE [LARGE SCALE GENOMIC DNA]</scope>
    <source>
        <strain evidence="1 2">CGMCC 1.9167</strain>
    </source>
</reference>
<name>A0A1I6JI97_9GAMM</name>
<sequence length="88" mass="9707">MQLTFFTTSHCELCDLAEALLVNTPLPHPVPVEAVDIASSAELVERYGTRIPVLRREDNGAEMGWPFTRDDLLDFLAPGPSTTSGRLH</sequence>
<dbReference type="InterPro" id="IPR036249">
    <property type="entry name" value="Thioredoxin-like_sf"/>
</dbReference>
<evidence type="ECO:0000313" key="2">
    <source>
        <dbReference type="Proteomes" id="UP000198644"/>
    </source>
</evidence>
<dbReference type="OrthoDB" id="8537427at2"/>
<dbReference type="EMBL" id="FOYW01000002">
    <property type="protein sequence ID" value="SFR78614.1"/>
    <property type="molecule type" value="Genomic_DNA"/>
</dbReference>
<dbReference type="AlphaFoldDB" id="A0A1I6JI97"/>
<dbReference type="InterPro" id="IPR008554">
    <property type="entry name" value="Glutaredoxin-like"/>
</dbReference>
<dbReference type="STRING" id="650891.SAMN05216203_3043"/>
<dbReference type="Proteomes" id="UP000198644">
    <property type="component" value="Unassembled WGS sequence"/>
</dbReference>
<organism evidence="1 2">
    <name type="scientific">Marinobacter daqiaonensis</name>
    <dbReference type="NCBI Taxonomy" id="650891"/>
    <lineage>
        <taxon>Bacteria</taxon>
        <taxon>Pseudomonadati</taxon>
        <taxon>Pseudomonadota</taxon>
        <taxon>Gammaproteobacteria</taxon>
        <taxon>Pseudomonadales</taxon>
        <taxon>Marinobacteraceae</taxon>
        <taxon>Marinobacter</taxon>
    </lineage>
</organism>
<protein>
    <submittedName>
        <fullName evidence="1">Glutaredoxin-like domain</fullName>
    </submittedName>
</protein>
<dbReference type="RefSeq" id="WP_092014925.1">
    <property type="nucleotide sequence ID" value="NZ_FOYW01000002.1"/>
</dbReference>
<evidence type="ECO:0000313" key="1">
    <source>
        <dbReference type="EMBL" id="SFR78614.1"/>
    </source>
</evidence>